<evidence type="ECO:0000256" key="1">
    <source>
        <dbReference type="SAM" id="MobiDB-lite"/>
    </source>
</evidence>
<sequence>MPSLSAQKPTNSKHFHSTRSNVDQLIEKNIKLKNENALLKSQIS</sequence>
<reference evidence="2 3" key="1">
    <citation type="submission" date="2021-06" db="EMBL/GenBank/DDBJ databases">
        <authorList>
            <person name="Kallberg Y."/>
            <person name="Tangrot J."/>
            <person name="Rosling A."/>
        </authorList>
    </citation>
    <scope>NUCLEOTIDE SEQUENCE [LARGE SCALE GENOMIC DNA]</scope>
    <source>
        <strain evidence="2 3">120-4 pot B 10/14</strain>
    </source>
</reference>
<feature type="region of interest" description="Disordered" evidence="1">
    <location>
        <begin position="1"/>
        <end position="21"/>
    </location>
</feature>
<dbReference type="Proteomes" id="UP000789901">
    <property type="component" value="Unassembled WGS sequence"/>
</dbReference>
<name>A0ABN7UN54_GIGMA</name>
<comment type="caution">
    <text evidence="2">The sequence shown here is derived from an EMBL/GenBank/DDBJ whole genome shotgun (WGS) entry which is preliminary data.</text>
</comment>
<evidence type="ECO:0000313" key="3">
    <source>
        <dbReference type="Proteomes" id="UP000789901"/>
    </source>
</evidence>
<proteinExistence type="predicted"/>
<keyword evidence="3" id="KW-1185">Reference proteome</keyword>
<feature type="non-terminal residue" evidence="2">
    <location>
        <position position="44"/>
    </location>
</feature>
<gene>
    <name evidence="2" type="ORF">GMARGA_LOCUS8677</name>
</gene>
<protein>
    <submittedName>
        <fullName evidence="2">37198_t:CDS:1</fullName>
    </submittedName>
</protein>
<organism evidence="2 3">
    <name type="scientific">Gigaspora margarita</name>
    <dbReference type="NCBI Taxonomy" id="4874"/>
    <lineage>
        <taxon>Eukaryota</taxon>
        <taxon>Fungi</taxon>
        <taxon>Fungi incertae sedis</taxon>
        <taxon>Mucoromycota</taxon>
        <taxon>Glomeromycotina</taxon>
        <taxon>Glomeromycetes</taxon>
        <taxon>Diversisporales</taxon>
        <taxon>Gigasporaceae</taxon>
        <taxon>Gigaspora</taxon>
    </lineage>
</organism>
<dbReference type="EMBL" id="CAJVQB010004508">
    <property type="protein sequence ID" value="CAG8637801.1"/>
    <property type="molecule type" value="Genomic_DNA"/>
</dbReference>
<accession>A0ABN7UN54</accession>
<feature type="compositionally biased region" description="Polar residues" evidence="1">
    <location>
        <begin position="1"/>
        <end position="10"/>
    </location>
</feature>
<evidence type="ECO:0000313" key="2">
    <source>
        <dbReference type="EMBL" id="CAG8637801.1"/>
    </source>
</evidence>